<evidence type="ECO:0000256" key="9">
    <source>
        <dbReference type="SAM" id="Phobius"/>
    </source>
</evidence>
<feature type="transmembrane region" description="Helical" evidence="9">
    <location>
        <begin position="81"/>
        <end position="103"/>
    </location>
</feature>
<feature type="transmembrane region" description="Helical" evidence="9">
    <location>
        <begin position="294"/>
        <end position="317"/>
    </location>
</feature>
<keyword evidence="4 9" id="KW-1133">Transmembrane helix</keyword>
<reference evidence="10" key="3">
    <citation type="submission" date="2025-09" db="UniProtKB">
        <authorList>
            <consortium name="Ensembl"/>
        </authorList>
    </citation>
    <scope>IDENTIFICATION</scope>
</reference>
<dbReference type="OMA" id="MEPWLYA"/>
<dbReference type="GeneTree" id="ENSGT00530000065251"/>
<proteinExistence type="predicted"/>
<keyword evidence="8" id="KW-0807">Transducer</keyword>
<evidence type="ECO:0000313" key="11">
    <source>
        <dbReference type="Proteomes" id="UP000007635"/>
    </source>
</evidence>
<evidence type="ECO:0000313" key="10">
    <source>
        <dbReference type="Ensembl" id="ENSGACP00000008732.2"/>
    </source>
</evidence>
<evidence type="ECO:0000256" key="1">
    <source>
        <dbReference type="ARBA" id="ARBA00004141"/>
    </source>
</evidence>
<dbReference type="PANTHER" id="PTHR11394">
    <property type="entry name" value="TASTE RECEPTOR TYPE 2"/>
    <property type="match status" value="1"/>
</dbReference>
<evidence type="ECO:0000256" key="3">
    <source>
        <dbReference type="ARBA" id="ARBA00022692"/>
    </source>
</evidence>
<accession>G3NTR4</accession>
<keyword evidence="11" id="KW-1185">Reference proteome</keyword>
<keyword evidence="2" id="KW-0716">Sensory transduction</keyword>
<feature type="transmembrane region" description="Helical" evidence="9">
    <location>
        <begin position="211"/>
        <end position="242"/>
    </location>
</feature>
<reference evidence="10" key="2">
    <citation type="submission" date="2025-08" db="UniProtKB">
        <authorList>
            <consortium name="Ensembl"/>
        </authorList>
    </citation>
    <scope>IDENTIFICATION</scope>
</reference>
<dbReference type="AlphaFoldDB" id="G3NTR4"/>
<evidence type="ECO:0000256" key="8">
    <source>
        <dbReference type="ARBA" id="ARBA00023224"/>
    </source>
</evidence>
<comment type="subcellular location">
    <subcellularLocation>
        <location evidence="1">Membrane</location>
        <topology evidence="1">Multi-pass membrane protein</topology>
    </subcellularLocation>
</comment>
<keyword evidence="5" id="KW-0297">G-protein coupled receptor</keyword>
<evidence type="ECO:0000256" key="2">
    <source>
        <dbReference type="ARBA" id="ARBA00022606"/>
    </source>
</evidence>
<dbReference type="RefSeq" id="XP_040058274.1">
    <property type="nucleotide sequence ID" value="XM_040202340.1"/>
</dbReference>
<keyword evidence="7" id="KW-0675">Receptor</keyword>
<organism evidence="10 11">
    <name type="scientific">Gasterosteus aculeatus aculeatus</name>
    <name type="common">three-spined stickleback</name>
    <dbReference type="NCBI Taxonomy" id="481459"/>
    <lineage>
        <taxon>Eukaryota</taxon>
        <taxon>Metazoa</taxon>
        <taxon>Chordata</taxon>
        <taxon>Craniata</taxon>
        <taxon>Vertebrata</taxon>
        <taxon>Euteleostomi</taxon>
        <taxon>Actinopterygii</taxon>
        <taxon>Neopterygii</taxon>
        <taxon>Teleostei</taxon>
        <taxon>Neoteleostei</taxon>
        <taxon>Acanthomorphata</taxon>
        <taxon>Eupercaria</taxon>
        <taxon>Perciformes</taxon>
        <taxon>Cottioidei</taxon>
        <taxon>Gasterosteales</taxon>
        <taxon>Gasterosteidae</taxon>
        <taxon>Gasterosteus</taxon>
    </lineage>
</organism>
<reference evidence="10 11" key="1">
    <citation type="journal article" date="2021" name="G3 (Bethesda)">
        <title>Improved contiguity of the threespine stickleback genome using long-read sequencing.</title>
        <authorList>
            <person name="Nath S."/>
            <person name="Shaw D.E."/>
            <person name="White M.A."/>
        </authorList>
    </citation>
    <scope>NUCLEOTIDE SEQUENCE [LARGE SCALE GENOMIC DNA]</scope>
    <source>
        <strain evidence="10 11">Lake Benthic</strain>
    </source>
</reference>
<evidence type="ECO:0000256" key="5">
    <source>
        <dbReference type="ARBA" id="ARBA00023040"/>
    </source>
</evidence>
<feature type="transmembrane region" description="Helical" evidence="9">
    <location>
        <begin position="45"/>
        <end position="69"/>
    </location>
</feature>
<evidence type="ECO:0008006" key="12">
    <source>
        <dbReference type="Google" id="ProtNLM"/>
    </source>
</evidence>
<evidence type="ECO:0000256" key="4">
    <source>
        <dbReference type="ARBA" id="ARBA00022989"/>
    </source>
</evidence>
<protein>
    <recommendedName>
        <fullName evidence="12">Taste receptor type 2</fullName>
    </recommendedName>
</protein>
<feature type="transmembrane region" description="Helical" evidence="9">
    <location>
        <begin position="6"/>
        <end position="24"/>
    </location>
</feature>
<dbReference type="Ensembl" id="ENSGACT00000008751.2">
    <property type="protein sequence ID" value="ENSGACP00000008732.2"/>
    <property type="gene ID" value="ENSGACG00000006603.2"/>
</dbReference>
<sequence>MQIPLFGYIARSWIALLASHVSSLQAKKTPKRKVQRLKMDFQTYAALNGSLAVLNTMIIAFYIFCMIRPLHGEKIKQPLKLLLWTLIGCTITYLLSGVVAFFSQISAVSSKINQIFDLLMICSVSTSMTSSVWLNFFYNSQIVPAHSALFIWIKNNVKSIIYGFWITERIYSLLDFTSMFLLFTNIDVSLISNNLTMVDDMSENNFYEEMFWIVFFTLKAHFVFCLCVMVMSSGSTVLYLCGHMRHMAANGQPASSPRFRNQVRVTVTGLLQGVLYVFSASWTIHSTFQKDGIIYIGFTMIDSTVINLYMSATLFNLGAGQAVFRQRAEHIWLRAAQCFKAPQVQQTDQGA</sequence>
<evidence type="ECO:0000256" key="7">
    <source>
        <dbReference type="ARBA" id="ARBA00023170"/>
    </source>
</evidence>
<keyword evidence="3 9" id="KW-0812">Transmembrane</keyword>
<dbReference type="Proteomes" id="UP000007635">
    <property type="component" value="Chromosome XVI"/>
</dbReference>
<dbReference type="InParanoid" id="G3NTR4"/>
<dbReference type="GO" id="GO:0004930">
    <property type="term" value="F:G protein-coupled receptor activity"/>
    <property type="evidence" value="ECO:0007669"/>
    <property type="project" value="UniProtKB-KW"/>
</dbReference>
<dbReference type="KEGG" id="gat:120834379"/>
<feature type="transmembrane region" description="Helical" evidence="9">
    <location>
        <begin position="115"/>
        <end position="136"/>
    </location>
</feature>
<dbReference type="GO" id="GO:0016020">
    <property type="term" value="C:membrane"/>
    <property type="evidence" value="ECO:0007669"/>
    <property type="project" value="UniProtKB-SubCell"/>
</dbReference>
<keyword evidence="6 9" id="KW-0472">Membrane</keyword>
<dbReference type="GeneID" id="120834379"/>
<name>G3NTR4_GASAC</name>
<dbReference type="eggNOG" id="ENOG502S2QZ">
    <property type="taxonomic scope" value="Eukaryota"/>
</dbReference>
<evidence type="ECO:0000256" key="6">
    <source>
        <dbReference type="ARBA" id="ARBA00023136"/>
    </source>
</evidence>
<feature type="transmembrane region" description="Helical" evidence="9">
    <location>
        <begin position="263"/>
        <end position="282"/>
    </location>
</feature>